<dbReference type="AlphaFoldDB" id="A0AAX3I1M2"/>
<organism evidence="1 2">
    <name type="scientific">Pseudomonas synxantha</name>
    <dbReference type="NCBI Taxonomy" id="47883"/>
    <lineage>
        <taxon>Bacteria</taxon>
        <taxon>Pseudomonadati</taxon>
        <taxon>Pseudomonadota</taxon>
        <taxon>Gammaproteobacteria</taxon>
        <taxon>Pseudomonadales</taxon>
        <taxon>Pseudomonadaceae</taxon>
        <taxon>Pseudomonas</taxon>
    </lineage>
</organism>
<gene>
    <name evidence="1" type="ORF">NCTC10696_00755</name>
</gene>
<reference evidence="1 2" key="1">
    <citation type="submission" date="2019-05" db="EMBL/GenBank/DDBJ databases">
        <authorList>
            <consortium name="Pathogen Informatics"/>
        </authorList>
    </citation>
    <scope>NUCLEOTIDE SEQUENCE [LARGE SCALE GENOMIC DNA]</scope>
    <source>
        <strain evidence="1 2">NCTC10696</strain>
    </source>
</reference>
<protein>
    <submittedName>
        <fullName evidence="1">Uncharacterized protein</fullName>
    </submittedName>
</protein>
<proteinExistence type="predicted"/>
<accession>A0AAX3I1M2</accession>
<sequence>MERDDSRRISASTARRAGDTPTAEQIANAVVATFRDIYTTLAPIIGQEGVFALYRRSVFICASRHTCLSSLNDSLEKDFSGLRRLLAQQTSDKATAYGDDLLKTLNELLISFIGSSLSVRLLQPVWDNSFSDTPAQDTSS</sequence>
<evidence type="ECO:0000313" key="1">
    <source>
        <dbReference type="EMBL" id="VTQ90491.1"/>
    </source>
</evidence>
<name>A0AAX3I1M2_9PSED</name>
<dbReference type="Proteomes" id="UP000306562">
    <property type="component" value="Chromosome"/>
</dbReference>
<evidence type="ECO:0000313" key="2">
    <source>
        <dbReference type="Proteomes" id="UP000306562"/>
    </source>
</evidence>
<dbReference type="EMBL" id="LR590482">
    <property type="protein sequence ID" value="VTQ90491.1"/>
    <property type="molecule type" value="Genomic_DNA"/>
</dbReference>